<dbReference type="EMBL" id="JAUJLE010000249">
    <property type="protein sequence ID" value="KAK0965104.1"/>
    <property type="molecule type" value="Genomic_DNA"/>
</dbReference>
<protein>
    <submittedName>
        <fullName evidence="1">Uncharacterized protein</fullName>
    </submittedName>
</protein>
<dbReference type="AlphaFoldDB" id="A0AAN6HDF2"/>
<dbReference type="Proteomes" id="UP001175353">
    <property type="component" value="Unassembled WGS sequence"/>
</dbReference>
<proteinExistence type="predicted"/>
<sequence length="84" mass="9150">MAAQIYTVEQIKNILNFTLGDGAKKAIGSKIDCFMKPLKQEAHRIGLRKEYAQLLAPGTAAWPNTFNSATLSRSPHCSTASTLL</sequence>
<accession>A0AAN6HDF2</accession>
<name>A0AAN6HDF2_9PEZI</name>
<gene>
    <name evidence="1" type="ORF">LTR91_018169</name>
</gene>
<comment type="caution">
    <text evidence="1">The sequence shown here is derived from an EMBL/GenBank/DDBJ whole genome shotgun (WGS) entry which is preliminary data.</text>
</comment>
<evidence type="ECO:0000313" key="2">
    <source>
        <dbReference type="Proteomes" id="UP001175353"/>
    </source>
</evidence>
<evidence type="ECO:0000313" key="1">
    <source>
        <dbReference type="EMBL" id="KAK0965104.1"/>
    </source>
</evidence>
<keyword evidence="2" id="KW-1185">Reference proteome</keyword>
<reference evidence="1" key="1">
    <citation type="submission" date="2023-06" db="EMBL/GenBank/DDBJ databases">
        <title>Black Yeasts Isolated from many extreme environments.</title>
        <authorList>
            <person name="Coleine C."/>
            <person name="Stajich J.E."/>
            <person name="Selbmann L."/>
        </authorList>
    </citation>
    <scope>NUCLEOTIDE SEQUENCE</scope>
    <source>
        <strain evidence="1">CCFEE 5200</strain>
    </source>
</reference>
<organism evidence="1 2">
    <name type="scientific">Friedmanniomyces endolithicus</name>
    <dbReference type="NCBI Taxonomy" id="329885"/>
    <lineage>
        <taxon>Eukaryota</taxon>
        <taxon>Fungi</taxon>
        <taxon>Dikarya</taxon>
        <taxon>Ascomycota</taxon>
        <taxon>Pezizomycotina</taxon>
        <taxon>Dothideomycetes</taxon>
        <taxon>Dothideomycetidae</taxon>
        <taxon>Mycosphaerellales</taxon>
        <taxon>Teratosphaeriaceae</taxon>
        <taxon>Friedmanniomyces</taxon>
    </lineage>
</organism>